<dbReference type="AlphaFoldDB" id="A0A1M4Y639"/>
<evidence type="ECO:0000256" key="1">
    <source>
        <dbReference type="SAM" id="SignalP"/>
    </source>
</evidence>
<feature type="chain" id="PRO_5012454497" evidence="1">
    <location>
        <begin position="28"/>
        <end position="115"/>
    </location>
</feature>
<organism evidence="2 3">
    <name type="scientific">Streptoalloteichus hindustanus</name>
    <dbReference type="NCBI Taxonomy" id="2017"/>
    <lineage>
        <taxon>Bacteria</taxon>
        <taxon>Bacillati</taxon>
        <taxon>Actinomycetota</taxon>
        <taxon>Actinomycetes</taxon>
        <taxon>Pseudonocardiales</taxon>
        <taxon>Pseudonocardiaceae</taxon>
        <taxon>Streptoalloteichus</taxon>
    </lineage>
</organism>
<evidence type="ECO:0000313" key="2">
    <source>
        <dbReference type="EMBL" id="SHF01178.1"/>
    </source>
</evidence>
<feature type="signal peptide" evidence="1">
    <location>
        <begin position="1"/>
        <end position="27"/>
    </location>
</feature>
<dbReference type="Proteomes" id="UP000184501">
    <property type="component" value="Unassembled WGS sequence"/>
</dbReference>
<dbReference type="EMBL" id="FQVN01000002">
    <property type="protein sequence ID" value="SHF01178.1"/>
    <property type="molecule type" value="Genomic_DNA"/>
</dbReference>
<dbReference type="RefSeq" id="WP_073480534.1">
    <property type="nucleotide sequence ID" value="NZ_FQVN01000002.1"/>
</dbReference>
<keyword evidence="1" id="KW-0732">Signal</keyword>
<reference evidence="2 3" key="1">
    <citation type="submission" date="2016-11" db="EMBL/GenBank/DDBJ databases">
        <authorList>
            <person name="Jaros S."/>
            <person name="Januszkiewicz K."/>
            <person name="Wedrychowicz H."/>
        </authorList>
    </citation>
    <scope>NUCLEOTIDE SEQUENCE [LARGE SCALE GENOMIC DNA]</scope>
    <source>
        <strain evidence="2 3">DSM 44523</strain>
    </source>
</reference>
<gene>
    <name evidence="2" type="ORF">SAMN05444320_102250</name>
</gene>
<sequence length="115" mass="11904">MKRTVSLAMITGLATALLLGGAGAAQASGGHQCANGVANVVTCNDTDTVVPVKIEIEGNRTLTDAELSVLEDSLNDIDVDVEAIKLVVVDVYRSFNPSIDITVDDVKVCVVAVCS</sequence>
<evidence type="ECO:0000313" key="3">
    <source>
        <dbReference type="Proteomes" id="UP000184501"/>
    </source>
</evidence>
<proteinExistence type="predicted"/>
<keyword evidence="3" id="KW-1185">Reference proteome</keyword>
<name>A0A1M4Y639_STRHI</name>
<protein>
    <submittedName>
        <fullName evidence="2">Uncharacterized protein</fullName>
    </submittedName>
</protein>
<accession>A0A1M4Y639</accession>